<keyword evidence="1" id="KW-0472">Membrane</keyword>
<sequence length="282" mass="29772">MSETQHGNDARNAAADGELTADSTLTAQMAPDYRPVAPVAPFSRSVWLQIALYVVLVALACIPGSNAVSSVMFSLTGFVVGVMIMLFAFFTPLRDGIPGRVTGVILGLLGMIFASTPMLGEFVFGSMGSPSRPQLGSPGTLAVCAWFAGVGALLVVLVVVAFGRQMARLDRSHLIVQLSHMVMDGACTVLCSGWCFLPMLMQGFGESKAESANGELWVWIAGVVAIVVFAVGLGFMDRVWYRDSRPLEGAQAPWVGFALIPVMLTGGLVALATLVVQLTLTV</sequence>
<feature type="transmembrane region" description="Helical" evidence="1">
    <location>
        <begin position="140"/>
        <end position="162"/>
    </location>
</feature>
<reference evidence="2 3" key="1">
    <citation type="journal article" date="2011" name="J. Bacteriol.">
        <title>Genome Sequence of the Probiotic Strain Bifidobacterium animalis subsp. lactis CNCM I-2494.</title>
        <authorList>
            <person name="Chervaux C."/>
            <person name="Grimaldi C."/>
            <person name="Bolotin A."/>
            <person name="Quinquis B."/>
            <person name="Legrain-Raspaud S."/>
            <person name="van Hylckama Vlieg J.E."/>
            <person name="Denariaz G."/>
            <person name="Smokvina T."/>
        </authorList>
    </citation>
    <scope>NUCLEOTIDE SEQUENCE [LARGE SCALE GENOMIC DNA]</scope>
    <source>
        <strain evidence="2 3">CNCM I-2494</strain>
    </source>
</reference>
<evidence type="ECO:0000313" key="2">
    <source>
        <dbReference type="EMBL" id="AEK30927.1"/>
    </source>
</evidence>
<protein>
    <submittedName>
        <fullName evidence="2">Transporter</fullName>
    </submittedName>
</protein>
<feature type="transmembrane region" description="Helical" evidence="1">
    <location>
        <begin position="257"/>
        <end position="280"/>
    </location>
</feature>
<dbReference type="EMBL" id="CP002915">
    <property type="protein sequence ID" value="AEK30927.1"/>
    <property type="molecule type" value="Genomic_DNA"/>
</dbReference>
<feature type="transmembrane region" description="Helical" evidence="1">
    <location>
        <begin position="46"/>
        <end position="65"/>
    </location>
</feature>
<keyword evidence="1" id="KW-0812">Transmembrane</keyword>
<organism evidence="2 3">
    <name type="scientific">Bifidobacterium animalis subsp. lactis CNCM I-2494</name>
    <dbReference type="NCBI Taxonomy" id="1042403"/>
    <lineage>
        <taxon>Bacteria</taxon>
        <taxon>Bacillati</taxon>
        <taxon>Actinomycetota</taxon>
        <taxon>Actinomycetes</taxon>
        <taxon>Bifidobacteriales</taxon>
        <taxon>Bifidobacteriaceae</taxon>
        <taxon>Bifidobacterium</taxon>
    </lineage>
</organism>
<dbReference type="Proteomes" id="UP000008394">
    <property type="component" value="Chromosome"/>
</dbReference>
<feature type="transmembrane region" description="Helical" evidence="1">
    <location>
        <begin position="101"/>
        <end position="120"/>
    </location>
</feature>
<proteinExistence type="predicted"/>
<evidence type="ECO:0000313" key="3">
    <source>
        <dbReference type="Proteomes" id="UP000008394"/>
    </source>
</evidence>
<dbReference type="GeneID" id="29695374"/>
<dbReference type="AlphaFoldDB" id="A0A806FHE5"/>
<keyword evidence="1" id="KW-1133">Transmembrane helix</keyword>
<evidence type="ECO:0000256" key="1">
    <source>
        <dbReference type="SAM" id="Phobius"/>
    </source>
</evidence>
<gene>
    <name evidence="2" type="ORF">BALAC2494_01281</name>
</gene>
<dbReference type="KEGG" id="bnm:BALAC2494_01281"/>
<dbReference type="RefSeq" id="WP_004219139.1">
    <property type="nucleotide sequence ID" value="NC_017215.1"/>
</dbReference>
<feature type="transmembrane region" description="Helical" evidence="1">
    <location>
        <begin position="182"/>
        <end position="204"/>
    </location>
</feature>
<accession>A0A806FHE5</accession>
<feature type="transmembrane region" description="Helical" evidence="1">
    <location>
        <begin position="71"/>
        <end position="89"/>
    </location>
</feature>
<feature type="transmembrane region" description="Helical" evidence="1">
    <location>
        <begin position="216"/>
        <end position="236"/>
    </location>
</feature>
<name>A0A806FHE5_BIFAN</name>